<dbReference type="PANTHER" id="PTHR40044:SF1">
    <property type="entry name" value="INTEGRAL MEMBRANE PROTEIN"/>
    <property type="match status" value="1"/>
</dbReference>
<keyword evidence="1" id="KW-0472">Membrane</keyword>
<proteinExistence type="predicted"/>
<feature type="transmembrane region" description="Helical" evidence="1">
    <location>
        <begin position="17"/>
        <end position="37"/>
    </location>
</feature>
<dbReference type="OrthoDB" id="9786793at2"/>
<reference evidence="2 3" key="1">
    <citation type="submission" date="2015-10" db="EMBL/GenBank/DDBJ databases">
        <title>Erysipelothrix larvae sp. LV19 isolated from the larval gut of the rhinoceros beetle, Trypoxylus dichotomus.</title>
        <authorList>
            <person name="Lim S."/>
            <person name="Kim B.-C."/>
        </authorList>
    </citation>
    <scope>NUCLEOTIDE SEQUENCE [LARGE SCALE GENOMIC DNA]</scope>
    <source>
        <strain evidence="2 3">LV19</strain>
    </source>
</reference>
<dbReference type="PANTHER" id="PTHR40044">
    <property type="entry name" value="INTEGRAL MEMBRANE PROTEIN-RELATED"/>
    <property type="match status" value="1"/>
</dbReference>
<accession>A0A109UGD5</accession>
<feature type="transmembrane region" description="Helical" evidence="1">
    <location>
        <begin position="76"/>
        <end position="98"/>
    </location>
</feature>
<dbReference type="Proteomes" id="UP000063781">
    <property type="component" value="Chromosome"/>
</dbReference>
<dbReference type="InterPro" id="IPR010387">
    <property type="entry name" value="QueT"/>
</dbReference>
<dbReference type="PIRSF" id="PIRSF031501">
    <property type="entry name" value="QueT"/>
    <property type="match status" value="1"/>
</dbReference>
<name>A0A109UGD5_9FIRM</name>
<dbReference type="KEGG" id="erl:AOC36_00170"/>
<feature type="transmembrane region" description="Helical" evidence="1">
    <location>
        <begin position="130"/>
        <end position="151"/>
    </location>
</feature>
<gene>
    <name evidence="2" type="ORF">AOC36_00170</name>
</gene>
<dbReference type="RefSeq" id="WP_067629682.1">
    <property type="nucleotide sequence ID" value="NZ_CP013213.1"/>
</dbReference>
<protein>
    <recommendedName>
        <fullName evidence="4">QueT transporter family protein</fullName>
    </recommendedName>
</protein>
<feature type="transmembrane region" description="Helical" evidence="1">
    <location>
        <begin position="105"/>
        <end position="124"/>
    </location>
</feature>
<organism evidence="2 3">
    <name type="scientific">Erysipelothrix larvae</name>
    <dbReference type="NCBI Taxonomy" id="1514105"/>
    <lineage>
        <taxon>Bacteria</taxon>
        <taxon>Bacillati</taxon>
        <taxon>Bacillota</taxon>
        <taxon>Erysipelotrichia</taxon>
        <taxon>Erysipelotrichales</taxon>
        <taxon>Erysipelotrichaceae</taxon>
        <taxon>Erysipelothrix</taxon>
    </lineage>
</organism>
<evidence type="ECO:0008006" key="4">
    <source>
        <dbReference type="Google" id="ProtNLM"/>
    </source>
</evidence>
<evidence type="ECO:0000256" key="1">
    <source>
        <dbReference type="SAM" id="Phobius"/>
    </source>
</evidence>
<evidence type="ECO:0000313" key="3">
    <source>
        <dbReference type="Proteomes" id="UP000063781"/>
    </source>
</evidence>
<keyword evidence="1" id="KW-0812">Transmembrane</keyword>
<evidence type="ECO:0000313" key="2">
    <source>
        <dbReference type="EMBL" id="AMC92462.1"/>
    </source>
</evidence>
<dbReference type="STRING" id="1514105.AOC36_00170"/>
<dbReference type="AlphaFoldDB" id="A0A109UGD5"/>
<feature type="transmembrane region" description="Helical" evidence="1">
    <location>
        <begin position="49"/>
        <end position="70"/>
    </location>
</feature>
<keyword evidence="3" id="KW-1185">Reference proteome</keyword>
<dbReference type="EMBL" id="CP013213">
    <property type="protein sequence ID" value="AMC92462.1"/>
    <property type="molecule type" value="Genomic_DNA"/>
</dbReference>
<dbReference type="Pfam" id="PF06177">
    <property type="entry name" value="QueT"/>
    <property type="match status" value="1"/>
</dbReference>
<sequence>MKLFDRIKNLDITTRGLVIQGMIAALYVALTFGLYNLSYGPLQFRVSEFLLILVLVNPKNAVGIIAGTFIANLIGAYGVLDMVVGTLATTLVCLLMILKQPRLLSYVWPTIINAIVIGLMLAYLEQIPFWIVALQVGAGEFVVTTLPFVLFGKKLLDNRNVSQIFS</sequence>
<keyword evidence="1" id="KW-1133">Transmembrane helix</keyword>